<keyword evidence="3" id="KW-1185">Reference proteome</keyword>
<evidence type="ECO:0000313" key="3">
    <source>
        <dbReference type="Proteomes" id="UP001566132"/>
    </source>
</evidence>
<feature type="compositionally biased region" description="Acidic residues" evidence="1">
    <location>
        <begin position="33"/>
        <end position="52"/>
    </location>
</feature>
<dbReference type="EMBL" id="JBDJPC010000011">
    <property type="protein sequence ID" value="KAL1490012.1"/>
    <property type="molecule type" value="Genomic_DNA"/>
</dbReference>
<dbReference type="Proteomes" id="UP001566132">
    <property type="component" value="Unassembled WGS sequence"/>
</dbReference>
<proteinExistence type="predicted"/>
<accession>A0ABD1E5P7</accession>
<organism evidence="2 3">
    <name type="scientific">Hypothenemus hampei</name>
    <name type="common">Coffee berry borer</name>
    <dbReference type="NCBI Taxonomy" id="57062"/>
    <lineage>
        <taxon>Eukaryota</taxon>
        <taxon>Metazoa</taxon>
        <taxon>Ecdysozoa</taxon>
        <taxon>Arthropoda</taxon>
        <taxon>Hexapoda</taxon>
        <taxon>Insecta</taxon>
        <taxon>Pterygota</taxon>
        <taxon>Neoptera</taxon>
        <taxon>Endopterygota</taxon>
        <taxon>Coleoptera</taxon>
        <taxon>Polyphaga</taxon>
        <taxon>Cucujiformia</taxon>
        <taxon>Curculionidae</taxon>
        <taxon>Scolytinae</taxon>
        <taxon>Hypothenemus</taxon>
    </lineage>
</organism>
<reference evidence="2 3" key="1">
    <citation type="submission" date="2024-05" db="EMBL/GenBank/DDBJ databases">
        <title>Genetic variation in Jamaican populations of the coffee berry borer (Hypothenemus hampei).</title>
        <authorList>
            <person name="Errbii M."/>
            <person name="Myrie A."/>
        </authorList>
    </citation>
    <scope>NUCLEOTIDE SEQUENCE [LARGE SCALE GENOMIC DNA]</scope>
    <source>
        <strain evidence="2">JA-Hopewell-2020-01-JO</strain>
        <tissue evidence="2">Whole body</tissue>
    </source>
</reference>
<sequence length="119" mass="12809">MVKSGHFLAILKGWNSLICGSILMKFSGIREGDENEDDEEDNDDDDDEENEEGGGGGGKEEKGQEEGGGEGGRKEESYSRAQTVPSLSVCSCNLVIKLQLNSPIQRSGVPQPEENFSVS</sequence>
<feature type="compositionally biased region" description="Basic and acidic residues" evidence="1">
    <location>
        <begin position="58"/>
        <end position="78"/>
    </location>
</feature>
<gene>
    <name evidence="2" type="ORF">ABEB36_013926</name>
</gene>
<comment type="caution">
    <text evidence="2">The sequence shown here is derived from an EMBL/GenBank/DDBJ whole genome shotgun (WGS) entry which is preliminary data.</text>
</comment>
<name>A0ABD1E5P7_HYPHA</name>
<dbReference type="AlphaFoldDB" id="A0ABD1E5P7"/>
<evidence type="ECO:0000256" key="1">
    <source>
        <dbReference type="SAM" id="MobiDB-lite"/>
    </source>
</evidence>
<feature type="region of interest" description="Disordered" evidence="1">
    <location>
        <begin position="28"/>
        <end position="80"/>
    </location>
</feature>
<protein>
    <submittedName>
        <fullName evidence="2">Uncharacterized protein</fullName>
    </submittedName>
</protein>
<evidence type="ECO:0000313" key="2">
    <source>
        <dbReference type="EMBL" id="KAL1490012.1"/>
    </source>
</evidence>